<evidence type="ECO:0000313" key="2">
    <source>
        <dbReference type="EMBL" id="VDO22786.1"/>
    </source>
</evidence>
<gene>
    <name evidence="2" type="ORF">BTMF_LOCUS6830</name>
</gene>
<keyword evidence="1" id="KW-0732">Signal</keyword>
<keyword evidence="3" id="KW-1185">Reference proteome</keyword>
<dbReference type="Proteomes" id="UP000280834">
    <property type="component" value="Unassembled WGS sequence"/>
</dbReference>
<feature type="chain" id="PRO_5043130725" evidence="1">
    <location>
        <begin position="32"/>
        <end position="136"/>
    </location>
</feature>
<sequence length="136" mass="15092">MHSWKIIMELLGGFSICHLILFANELNGISAGPVHSKMLYNKRDILQAARAKRISKLATTTTTTITTQSNTGLSEAATFELCAATKNHLGTRERIIKHNTLEDYYFLLDEGMRGKFISLIAIASFVSGIKFFSSGY</sequence>
<dbReference type="AlphaFoldDB" id="A0A0R3QM44"/>
<feature type="signal peptide" evidence="1">
    <location>
        <begin position="1"/>
        <end position="31"/>
    </location>
</feature>
<reference evidence="2 3" key="2">
    <citation type="submission" date="2018-11" db="EMBL/GenBank/DDBJ databases">
        <authorList>
            <consortium name="Pathogen Informatics"/>
        </authorList>
    </citation>
    <scope>NUCLEOTIDE SEQUENCE [LARGE SCALE GENOMIC DNA]</scope>
</reference>
<evidence type="ECO:0000313" key="3">
    <source>
        <dbReference type="Proteomes" id="UP000280834"/>
    </source>
</evidence>
<organism evidence="4">
    <name type="scientific">Brugia timori</name>
    <dbReference type="NCBI Taxonomy" id="42155"/>
    <lineage>
        <taxon>Eukaryota</taxon>
        <taxon>Metazoa</taxon>
        <taxon>Ecdysozoa</taxon>
        <taxon>Nematoda</taxon>
        <taxon>Chromadorea</taxon>
        <taxon>Rhabditida</taxon>
        <taxon>Spirurina</taxon>
        <taxon>Spiruromorpha</taxon>
        <taxon>Filarioidea</taxon>
        <taxon>Onchocercidae</taxon>
        <taxon>Brugia</taxon>
    </lineage>
</organism>
<accession>A0A0R3QM44</accession>
<proteinExistence type="predicted"/>
<dbReference type="EMBL" id="UZAG01015718">
    <property type="protein sequence ID" value="VDO22786.1"/>
    <property type="molecule type" value="Genomic_DNA"/>
</dbReference>
<protein>
    <submittedName>
        <fullName evidence="2 4">Uncharacterized protein</fullName>
    </submittedName>
</protein>
<evidence type="ECO:0000313" key="4">
    <source>
        <dbReference type="WBParaSite" id="BTMF_0000877901-mRNA-1"/>
    </source>
</evidence>
<reference evidence="4" key="1">
    <citation type="submission" date="2017-02" db="UniProtKB">
        <authorList>
            <consortium name="WormBaseParasite"/>
        </authorList>
    </citation>
    <scope>IDENTIFICATION</scope>
</reference>
<dbReference type="WBParaSite" id="BTMF_0000877901-mRNA-1">
    <property type="protein sequence ID" value="BTMF_0000877901-mRNA-1"/>
    <property type="gene ID" value="BTMF_0000877901"/>
</dbReference>
<evidence type="ECO:0000256" key="1">
    <source>
        <dbReference type="SAM" id="SignalP"/>
    </source>
</evidence>
<name>A0A0R3QM44_9BILA</name>